<dbReference type="AlphaFoldDB" id="A0A7D8YLK5"/>
<feature type="transmembrane region" description="Helical" evidence="1">
    <location>
        <begin position="265"/>
        <end position="284"/>
    </location>
</feature>
<feature type="transmembrane region" description="Helical" evidence="1">
    <location>
        <begin position="509"/>
        <end position="532"/>
    </location>
</feature>
<feature type="transmembrane region" description="Helical" evidence="1">
    <location>
        <begin position="199"/>
        <end position="222"/>
    </location>
</feature>
<evidence type="ECO:0000256" key="1">
    <source>
        <dbReference type="SAM" id="Phobius"/>
    </source>
</evidence>
<keyword evidence="1" id="KW-0812">Transmembrane</keyword>
<name>A0A7D8YLK5_9HELO</name>
<feature type="transmembrane region" description="Helical" evidence="1">
    <location>
        <begin position="132"/>
        <end position="156"/>
    </location>
</feature>
<proteinExistence type="predicted"/>
<comment type="caution">
    <text evidence="2">The sequence shown here is derived from an EMBL/GenBank/DDBJ whole genome shotgun (WGS) entry which is preliminary data.</text>
</comment>
<feature type="transmembrane region" description="Helical" evidence="1">
    <location>
        <begin position="483"/>
        <end position="503"/>
    </location>
</feature>
<evidence type="ECO:0000313" key="3">
    <source>
        <dbReference type="Proteomes" id="UP000481288"/>
    </source>
</evidence>
<dbReference type="OrthoDB" id="3177213at2759"/>
<sequence>MGHGGRLTLLKSPLVSAKPAGSPRPFDSESGKNEMYMFETPEFQRLFYDLFFVANLTTFTSLHEINGAHTLSSYAGFFCILWFTWCQVSLFDVRYVSDGVLERCLKALQFAIMIGFAVVGPKFDPYEQKAGIFRALSLILAASRLVLSIQYLIVLFHVKKYKNSKMPIGLLALSTFIAGVIYLGISFGFKKDQHSRIYAAWYVVAVAEIGINIIISSLWKVVSFKGTHLVQRMSLLTLIILGEGIIVVVKSIGKIVKQENAYSSATVGNIIAVVAMIYFLYMLYFDWLNIHNHFGSIRQQIWTFLHFPFHLFLVLSLEGTSQVIIVRKLAEAITLLSDKFLSAFEKFNDDSVEYSMDDLISTFNSTIQGIFKTYPPTYTQTITEVQEGLEQLRDATANSTRDDAVTDVLATVVNSIYETYGIELREEDVEKMTSAEQNEKYAHVFRVLFVYFFVTIGVTILLMNLLNYLSISHKSSGRLSLGSWLRLSFNTVIGLALCAIAGIGRTSDAMSYLVSPWVLPSIAIALFLMLVVNNIRRATPHNDQAHDLGGAHVSYHPAAEEMQPMVHNEKGAMAYSHPLPYEPYRGAAPN</sequence>
<feature type="transmembrane region" description="Helical" evidence="1">
    <location>
        <begin position="304"/>
        <end position="325"/>
    </location>
</feature>
<dbReference type="EMBL" id="QGMG01000744">
    <property type="protein sequence ID" value="TVY51746.1"/>
    <property type="molecule type" value="Genomic_DNA"/>
</dbReference>
<accession>A0A7D8YLK5</accession>
<evidence type="ECO:0008006" key="4">
    <source>
        <dbReference type="Google" id="ProtNLM"/>
    </source>
</evidence>
<keyword evidence="3" id="KW-1185">Reference proteome</keyword>
<keyword evidence="1" id="KW-0472">Membrane</keyword>
<feature type="transmembrane region" description="Helical" evidence="1">
    <location>
        <begin position="234"/>
        <end position="253"/>
    </location>
</feature>
<dbReference type="Proteomes" id="UP000481288">
    <property type="component" value="Unassembled WGS sequence"/>
</dbReference>
<gene>
    <name evidence="2" type="ORF">LCER1_G006722</name>
</gene>
<dbReference type="InterPro" id="IPR010640">
    <property type="entry name" value="Low_temperature_requirement_A"/>
</dbReference>
<keyword evidence="1" id="KW-1133">Transmembrane helix</keyword>
<dbReference type="Pfam" id="PF06772">
    <property type="entry name" value="LtrA"/>
    <property type="match status" value="1"/>
</dbReference>
<dbReference type="PANTHER" id="PTHR42101:SF1">
    <property type="entry name" value="LOW TEMPERATURE REQUIREMENT A"/>
    <property type="match status" value="1"/>
</dbReference>
<evidence type="ECO:0000313" key="2">
    <source>
        <dbReference type="EMBL" id="TVY51746.1"/>
    </source>
</evidence>
<feature type="transmembrane region" description="Helical" evidence="1">
    <location>
        <begin position="168"/>
        <end position="187"/>
    </location>
</feature>
<organism evidence="2 3">
    <name type="scientific">Lachnellula cervina</name>
    <dbReference type="NCBI Taxonomy" id="1316786"/>
    <lineage>
        <taxon>Eukaryota</taxon>
        <taxon>Fungi</taxon>
        <taxon>Dikarya</taxon>
        <taxon>Ascomycota</taxon>
        <taxon>Pezizomycotina</taxon>
        <taxon>Leotiomycetes</taxon>
        <taxon>Helotiales</taxon>
        <taxon>Lachnaceae</taxon>
        <taxon>Lachnellula</taxon>
    </lineage>
</organism>
<dbReference type="PANTHER" id="PTHR42101">
    <property type="entry name" value="CHROMOSOME 16, WHOLE GENOME SHOTGUN SEQUENCE"/>
    <property type="match status" value="1"/>
</dbReference>
<protein>
    <recommendedName>
        <fullName evidence="4">Low temperature requirement protein A</fullName>
    </recommendedName>
</protein>
<feature type="transmembrane region" description="Helical" evidence="1">
    <location>
        <begin position="448"/>
        <end position="471"/>
    </location>
</feature>
<reference evidence="2 3" key="1">
    <citation type="submission" date="2018-05" db="EMBL/GenBank/DDBJ databases">
        <title>Whole genome sequencing for identification of molecular markers to develop diagnostic detection tools for the regulated plant pathogen Lachnellula willkommii.</title>
        <authorList>
            <person name="Giroux E."/>
            <person name="Bilodeau G."/>
        </authorList>
    </citation>
    <scope>NUCLEOTIDE SEQUENCE [LARGE SCALE GENOMIC DNA]</scope>
    <source>
        <strain evidence="2 3">CBS 625.97</strain>
    </source>
</reference>